<evidence type="ECO:0000256" key="1">
    <source>
        <dbReference type="ARBA" id="ARBA00023157"/>
    </source>
</evidence>
<dbReference type="SUPFAM" id="SSF56496">
    <property type="entry name" value="Fibrinogen C-terminal domain-like"/>
    <property type="match status" value="1"/>
</dbReference>
<evidence type="ECO:0000313" key="4">
    <source>
        <dbReference type="EMBL" id="KAK3767638.1"/>
    </source>
</evidence>
<sequence length="340" mass="39315">MERGFYAVVVICMAVFMSEVQQSGQTRGHVTGTDQLLSSLQQLITKSGIDLQKKMDDKLKQLKKNLQDSISFFEDKIEDRISQLQTDFLDRTVSLEEKIELNQNNRVNVKNQTDTISEMLTSGEVKVTCMTPVCHRYMDRPRSTPYPPYIITFDAFLNRNVFCDTKTQGGGWIVIQRRTGPDVDFYRDWADYKNGFGKAPGNFWLGNEAIHNLTVRHHYRLRVDMLVKDQELFAEYTSFGIEDESDNYRLRLGSYSGTVGGFPGFDLSYHNNMQFSTRDRDNDLDPRNCASHLHGAWWYQYCYLANLNGLWGVQTRKGISWDTGFGSLYPTFVEMKIRKV</sequence>
<dbReference type="Gene3D" id="3.90.215.10">
    <property type="entry name" value="Gamma Fibrinogen, chain A, domain 1"/>
    <property type="match status" value="1"/>
</dbReference>
<protein>
    <recommendedName>
        <fullName evidence="3">Fibrinogen C-terminal domain-containing protein</fullName>
    </recommendedName>
</protein>
<comment type="caution">
    <text evidence="4">The sequence shown here is derived from an EMBL/GenBank/DDBJ whole genome shotgun (WGS) entry which is preliminary data.</text>
</comment>
<dbReference type="SMART" id="SM00186">
    <property type="entry name" value="FBG"/>
    <property type="match status" value="1"/>
</dbReference>
<evidence type="ECO:0000313" key="5">
    <source>
        <dbReference type="Proteomes" id="UP001283361"/>
    </source>
</evidence>
<dbReference type="GO" id="GO:0005615">
    <property type="term" value="C:extracellular space"/>
    <property type="evidence" value="ECO:0007669"/>
    <property type="project" value="TreeGrafter"/>
</dbReference>
<keyword evidence="2" id="KW-0732">Signal</keyword>
<dbReference type="InterPro" id="IPR036056">
    <property type="entry name" value="Fibrinogen-like_C"/>
</dbReference>
<proteinExistence type="predicted"/>
<dbReference type="Pfam" id="PF00147">
    <property type="entry name" value="Fibrinogen_C"/>
    <property type="match status" value="1"/>
</dbReference>
<dbReference type="InterPro" id="IPR014716">
    <property type="entry name" value="Fibrinogen_a/b/g_C_1"/>
</dbReference>
<dbReference type="InterPro" id="IPR050373">
    <property type="entry name" value="Fibrinogen_C-term_domain"/>
</dbReference>
<dbReference type="Proteomes" id="UP001283361">
    <property type="component" value="Unassembled WGS sequence"/>
</dbReference>
<evidence type="ECO:0000259" key="3">
    <source>
        <dbReference type="PROSITE" id="PS51406"/>
    </source>
</evidence>
<organism evidence="4 5">
    <name type="scientific">Elysia crispata</name>
    <name type="common">lettuce slug</name>
    <dbReference type="NCBI Taxonomy" id="231223"/>
    <lineage>
        <taxon>Eukaryota</taxon>
        <taxon>Metazoa</taxon>
        <taxon>Spiralia</taxon>
        <taxon>Lophotrochozoa</taxon>
        <taxon>Mollusca</taxon>
        <taxon>Gastropoda</taxon>
        <taxon>Heterobranchia</taxon>
        <taxon>Euthyneura</taxon>
        <taxon>Panpulmonata</taxon>
        <taxon>Sacoglossa</taxon>
        <taxon>Placobranchoidea</taxon>
        <taxon>Plakobranchidae</taxon>
        <taxon>Elysia</taxon>
    </lineage>
</organism>
<dbReference type="PROSITE" id="PS00514">
    <property type="entry name" value="FIBRINOGEN_C_1"/>
    <property type="match status" value="1"/>
</dbReference>
<reference evidence="4" key="1">
    <citation type="journal article" date="2023" name="G3 (Bethesda)">
        <title>A reference genome for the long-term kleptoplast-retaining sea slug Elysia crispata morphotype clarki.</title>
        <authorList>
            <person name="Eastman K.E."/>
            <person name="Pendleton A.L."/>
            <person name="Shaikh M.A."/>
            <person name="Suttiyut T."/>
            <person name="Ogas R."/>
            <person name="Tomko P."/>
            <person name="Gavelis G."/>
            <person name="Widhalm J.R."/>
            <person name="Wisecaver J.H."/>
        </authorList>
    </citation>
    <scope>NUCLEOTIDE SEQUENCE</scope>
    <source>
        <strain evidence="4">ECLA1</strain>
    </source>
</reference>
<dbReference type="EMBL" id="JAWDGP010004131">
    <property type="protein sequence ID" value="KAK3767638.1"/>
    <property type="molecule type" value="Genomic_DNA"/>
</dbReference>
<name>A0AAE1DFL4_9GAST</name>
<gene>
    <name evidence="4" type="ORF">RRG08_006744</name>
</gene>
<accession>A0AAE1DFL4</accession>
<dbReference type="PANTHER" id="PTHR19143">
    <property type="entry name" value="FIBRINOGEN/TENASCIN/ANGIOPOEITIN"/>
    <property type="match status" value="1"/>
</dbReference>
<feature type="domain" description="Fibrinogen C-terminal" evidence="3">
    <location>
        <begin position="125"/>
        <end position="340"/>
    </location>
</feature>
<dbReference type="PROSITE" id="PS51406">
    <property type="entry name" value="FIBRINOGEN_C_2"/>
    <property type="match status" value="1"/>
</dbReference>
<dbReference type="InterPro" id="IPR020837">
    <property type="entry name" value="Fibrinogen_CS"/>
</dbReference>
<dbReference type="InterPro" id="IPR002181">
    <property type="entry name" value="Fibrinogen_a/b/g_C_dom"/>
</dbReference>
<dbReference type="CDD" id="cd00087">
    <property type="entry name" value="FReD"/>
    <property type="match status" value="1"/>
</dbReference>
<dbReference type="AlphaFoldDB" id="A0AAE1DFL4"/>
<evidence type="ECO:0000256" key="2">
    <source>
        <dbReference type="SAM" id="SignalP"/>
    </source>
</evidence>
<feature type="chain" id="PRO_5042129976" description="Fibrinogen C-terminal domain-containing protein" evidence="2">
    <location>
        <begin position="23"/>
        <end position="340"/>
    </location>
</feature>
<keyword evidence="1" id="KW-1015">Disulfide bond</keyword>
<feature type="signal peptide" evidence="2">
    <location>
        <begin position="1"/>
        <end position="22"/>
    </location>
</feature>
<keyword evidence="5" id="KW-1185">Reference proteome</keyword>